<evidence type="ECO:0000256" key="4">
    <source>
        <dbReference type="ARBA" id="ARBA00023180"/>
    </source>
</evidence>
<dbReference type="InterPro" id="IPR035669">
    <property type="entry name" value="SGNH_plant_lipase-like"/>
</dbReference>
<evidence type="ECO:0000313" key="6">
    <source>
        <dbReference type="EMBL" id="KAK4406782.1"/>
    </source>
</evidence>
<reference evidence="6" key="2">
    <citation type="journal article" date="2024" name="Plant">
        <title>Genomic evolution and insights into agronomic trait innovations of Sesamum species.</title>
        <authorList>
            <person name="Miao H."/>
            <person name="Wang L."/>
            <person name="Qu L."/>
            <person name="Liu H."/>
            <person name="Sun Y."/>
            <person name="Le M."/>
            <person name="Wang Q."/>
            <person name="Wei S."/>
            <person name="Zheng Y."/>
            <person name="Lin W."/>
            <person name="Duan Y."/>
            <person name="Cao H."/>
            <person name="Xiong S."/>
            <person name="Wang X."/>
            <person name="Wei L."/>
            <person name="Li C."/>
            <person name="Ma Q."/>
            <person name="Ju M."/>
            <person name="Zhao R."/>
            <person name="Li G."/>
            <person name="Mu C."/>
            <person name="Tian Q."/>
            <person name="Mei H."/>
            <person name="Zhang T."/>
            <person name="Gao T."/>
            <person name="Zhang H."/>
        </authorList>
    </citation>
    <scope>NUCLEOTIDE SEQUENCE</scope>
    <source>
        <strain evidence="6">K16</strain>
    </source>
</reference>
<name>A0AAE1X8F6_9LAMI</name>
<evidence type="ECO:0000256" key="2">
    <source>
        <dbReference type="ARBA" id="ARBA00022729"/>
    </source>
</evidence>
<dbReference type="AlphaFoldDB" id="A0AAE1X8F6"/>
<reference evidence="6" key="1">
    <citation type="submission" date="2020-06" db="EMBL/GenBank/DDBJ databases">
        <authorList>
            <person name="Li T."/>
            <person name="Hu X."/>
            <person name="Zhang T."/>
            <person name="Song X."/>
            <person name="Zhang H."/>
            <person name="Dai N."/>
            <person name="Sheng W."/>
            <person name="Hou X."/>
            <person name="Wei L."/>
        </authorList>
    </citation>
    <scope>NUCLEOTIDE SEQUENCE</scope>
    <source>
        <strain evidence="6">K16</strain>
        <tissue evidence="6">Leaf</tissue>
    </source>
</reference>
<dbReference type="PANTHER" id="PTHR22835">
    <property type="entry name" value="ZINC FINGER FYVE DOMAIN CONTAINING PROTEIN"/>
    <property type="match status" value="1"/>
</dbReference>
<dbReference type="Proteomes" id="UP001289374">
    <property type="component" value="Unassembled WGS sequence"/>
</dbReference>
<keyword evidence="7" id="KW-1185">Reference proteome</keyword>
<accession>A0AAE1X8F6</accession>
<keyword evidence="5" id="KW-0472">Membrane</keyword>
<evidence type="ECO:0000256" key="5">
    <source>
        <dbReference type="SAM" id="Phobius"/>
    </source>
</evidence>
<dbReference type="PANTHER" id="PTHR22835:SF275">
    <property type="entry name" value="OS01G0331100 PROTEIN"/>
    <property type="match status" value="1"/>
</dbReference>
<comment type="similarity">
    <text evidence="1">Belongs to the 'GDSL' lipolytic enzyme family.</text>
</comment>
<dbReference type="EMBL" id="JACGWL010000003">
    <property type="protein sequence ID" value="KAK4406782.1"/>
    <property type="molecule type" value="Genomic_DNA"/>
</dbReference>
<gene>
    <name evidence="6" type="ORF">Sango_0684700</name>
</gene>
<keyword evidence="5" id="KW-0812">Transmembrane</keyword>
<evidence type="ECO:0000256" key="3">
    <source>
        <dbReference type="ARBA" id="ARBA00022801"/>
    </source>
</evidence>
<dbReference type="InterPro" id="IPR001087">
    <property type="entry name" value="GDSL"/>
</dbReference>
<proteinExistence type="inferred from homology"/>
<evidence type="ECO:0000256" key="1">
    <source>
        <dbReference type="ARBA" id="ARBA00008668"/>
    </source>
</evidence>
<dbReference type="SUPFAM" id="SSF52266">
    <property type="entry name" value="SGNH hydrolase"/>
    <property type="match status" value="1"/>
</dbReference>
<comment type="caution">
    <text evidence="6">The sequence shown here is derived from an EMBL/GenBank/DDBJ whole genome shotgun (WGS) entry which is preliminary data.</text>
</comment>
<dbReference type="InterPro" id="IPR036514">
    <property type="entry name" value="SGNH_hydro_sf"/>
</dbReference>
<dbReference type="GO" id="GO:0016788">
    <property type="term" value="F:hydrolase activity, acting on ester bonds"/>
    <property type="evidence" value="ECO:0007669"/>
    <property type="project" value="InterPro"/>
</dbReference>
<dbReference type="Pfam" id="PF00657">
    <property type="entry name" value="Lipase_GDSL"/>
    <property type="match status" value="1"/>
</dbReference>
<keyword evidence="5" id="KW-1133">Transmembrane helix</keyword>
<organism evidence="6 7">
    <name type="scientific">Sesamum angolense</name>
    <dbReference type="NCBI Taxonomy" id="2727404"/>
    <lineage>
        <taxon>Eukaryota</taxon>
        <taxon>Viridiplantae</taxon>
        <taxon>Streptophyta</taxon>
        <taxon>Embryophyta</taxon>
        <taxon>Tracheophyta</taxon>
        <taxon>Spermatophyta</taxon>
        <taxon>Magnoliopsida</taxon>
        <taxon>eudicotyledons</taxon>
        <taxon>Gunneridae</taxon>
        <taxon>Pentapetalae</taxon>
        <taxon>asterids</taxon>
        <taxon>lamiids</taxon>
        <taxon>Lamiales</taxon>
        <taxon>Pedaliaceae</taxon>
        <taxon>Sesamum</taxon>
    </lineage>
</organism>
<keyword evidence="2" id="KW-0732">Signal</keyword>
<keyword evidence="3" id="KW-0378">Hydrolase</keyword>
<protein>
    <submittedName>
        <fullName evidence="6">GDSL esterase/lipase</fullName>
    </submittedName>
</protein>
<dbReference type="Gene3D" id="3.40.50.1110">
    <property type="entry name" value="SGNH hydrolase"/>
    <property type="match status" value="1"/>
</dbReference>
<feature type="transmembrane region" description="Helical" evidence="5">
    <location>
        <begin position="12"/>
        <end position="37"/>
    </location>
</feature>
<sequence length="376" mass="41191">MSASLSSSAPLILSYGFSLFPALFFFIIFLCVPHLAYSACGKPPIIFNFGDSNSDTGGIVAGLGIPVKLPNGRTFFGRSTGRLCDGRLVIDFLCQSLNTSLLNPYLESLGSTFPNGANFAIAGSATLPKRVPFALNIQVMQFMHFKDRSAELAATGANNLIIRYDRFGDALYMIDIGQNDLADSFAKGLSYVQVVKRIPSILAEIKNAVKNIYDRGGRKFWVHNTGPLGCLPQKLALAKNISRDLDSFGCISSYNDVAKLFNEGLRQICVELRSETEDATIVYVDMYTIKLDLIANSTKYGFSSPLMACCGFGGPPYNYERRISCGFPGYRVCDQSSRFVSWDGVHYTEAANALIASKILSTDYSTPPVTFDFFCQ</sequence>
<dbReference type="CDD" id="cd01837">
    <property type="entry name" value="SGNH_plant_lipase_like"/>
    <property type="match status" value="1"/>
</dbReference>
<keyword evidence="4" id="KW-0325">Glycoprotein</keyword>
<evidence type="ECO:0000313" key="7">
    <source>
        <dbReference type="Proteomes" id="UP001289374"/>
    </source>
</evidence>